<dbReference type="Proteomes" id="UP000554054">
    <property type="component" value="Unassembled WGS sequence"/>
</dbReference>
<evidence type="ECO:0000313" key="2">
    <source>
        <dbReference type="Proteomes" id="UP000554054"/>
    </source>
</evidence>
<dbReference type="EMBL" id="JACCAE010000001">
    <property type="protein sequence ID" value="NYF97541.1"/>
    <property type="molecule type" value="Genomic_DNA"/>
</dbReference>
<organism evidence="1 2">
    <name type="scientific">Janibacter cremeus</name>
    <dbReference type="NCBI Taxonomy" id="1285192"/>
    <lineage>
        <taxon>Bacteria</taxon>
        <taxon>Bacillati</taxon>
        <taxon>Actinomycetota</taxon>
        <taxon>Actinomycetes</taxon>
        <taxon>Micrococcales</taxon>
        <taxon>Intrasporangiaceae</taxon>
        <taxon>Janibacter</taxon>
    </lineage>
</organism>
<dbReference type="AlphaFoldDB" id="A0A852VVG1"/>
<keyword evidence="2" id="KW-1185">Reference proteome</keyword>
<name>A0A852VVG1_9MICO</name>
<sequence length="35" mass="3416">MDAAPPPAEPDSTARTLVLGAGCSEGEYDLPGVGA</sequence>
<accession>A0A852VVG1</accession>
<reference evidence="1 2" key="1">
    <citation type="submission" date="2020-07" db="EMBL/GenBank/DDBJ databases">
        <title>Sequencing the genomes of 1000 actinobacteria strains.</title>
        <authorList>
            <person name="Klenk H.-P."/>
        </authorList>
    </citation>
    <scope>NUCLEOTIDE SEQUENCE [LARGE SCALE GENOMIC DNA]</scope>
    <source>
        <strain evidence="1 2">DSM 26154</strain>
    </source>
</reference>
<comment type="caution">
    <text evidence="1">The sequence shown here is derived from an EMBL/GenBank/DDBJ whole genome shotgun (WGS) entry which is preliminary data.</text>
</comment>
<protein>
    <submittedName>
        <fullName evidence="1">Uncharacterized protein</fullName>
    </submittedName>
</protein>
<proteinExistence type="predicted"/>
<gene>
    <name evidence="1" type="ORF">BJY20_000933</name>
</gene>
<evidence type="ECO:0000313" key="1">
    <source>
        <dbReference type="EMBL" id="NYF97541.1"/>
    </source>
</evidence>